<dbReference type="Gene3D" id="3.40.30.10">
    <property type="entry name" value="Glutaredoxin"/>
    <property type="match status" value="1"/>
</dbReference>
<comment type="caution">
    <text evidence="2">The sequence shown here is derived from an EMBL/GenBank/DDBJ whole genome shotgun (WGS) entry which is preliminary data.</text>
</comment>
<accession>A0AAW0SYP3</accession>
<proteinExistence type="predicted"/>
<dbReference type="SUPFAM" id="SSF101898">
    <property type="entry name" value="NHL repeat"/>
    <property type="match status" value="1"/>
</dbReference>
<evidence type="ECO:0000259" key="1">
    <source>
        <dbReference type="Pfam" id="PF13905"/>
    </source>
</evidence>
<organism evidence="2 3">
    <name type="scientific">Scylla paramamosain</name>
    <name type="common">Mud crab</name>
    <dbReference type="NCBI Taxonomy" id="85552"/>
    <lineage>
        <taxon>Eukaryota</taxon>
        <taxon>Metazoa</taxon>
        <taxon>Ecdysozoa</taxon>
        <taxon>Arthropoda</taxon>
        <taxon>Crustacea</taxon>
        <taxon>Multicrustacea</taxon>
        <taxon>Malacostraca</taxon>
        <taxon>Eumalacostraca</taxon>
        <taxon>Eucarida</taxon>
        <taxon>Decapoda</taxon>
        <taxon>Pleocyemata</taxon>
        <taxon>Brachyura</taxon>
        <taxon>Eubrachyura</taxon>
        <taxon>Portunoidea</taxon>
        <taxon>Portunidae</taxon>
        <taxon>Portuninae</taxon>
        <taxon>Scylla</taxon>
    </lineage>
</organism>
<dbReference type="InterPro" id="IPR036249">
    <property type="entry name" value="Thioredoxin-like_sf"/>
</dbReference>
<evidence type="ECO:0000313" key="2">
    <source>
        <dbReference type="EMBL" id="KAK8380246.1"/>
    </source>
</evidence>
<keyword evidence="3" id="KW-1185">Reference proteome</keyword>
<dbReference type="PANTHER" id="PTHR46388">
    <property type="entry name" value="NHL REPEAT-CONTAINING PROTEIN 2"/>
    <property type="match status" value="1"/>
</dbReference>
<dbReference type="InterPro" id="IPR012336">
    <property type="entry name" value="Thioredoxin-like_fold"/>
</dbReference>
<dbReference type="Proteomes" id="UP001487740">
    <property type="component" value="Unassembled WGS sequence"/>
</dbReference>
<dbReference type="Gene3D" id="2.120.10.30">
    <property type="entry name" value="TolB, C-terminal domain"/>
    <property type="match status" value="3"/>
</dbReference>
<dbReference type="SUPFAM" id="SSF52833">
    <property type="entry name" value="Thioredoxin-like"/>
    <property type="match status" value="1"/>
</dbReference>
<evidence type="ECO:0000313" key="3">
    <source>
        <dbReference type="Proteomes" id="UP001487740"/>
    </source>
</evidence>
<feature type="domain" description="Thioredoxin-like fold" evidence="1">
    <location>
        <begin position="73"/>
        <end position="169"/>
    </location>
</feature>
<reference evidence="2 3" key="1">
    <citation type="submission" date="2023-03" db="EMBL/GenBank/DDBJ databases">
        <title>High-quality genome of Scylla paramamosain provides insights in environmental adaptation.</title>
        <authorList>
            <person name="Zhang L."/>
        </authorList>
    </citation>
    <scope>NUCLEOTIDE SEQUENCE [LARGE SCALE GENOMIC DNA]</scope>
    <source>
        <strain evidence="2">LZ_2023a</strain>
        <tissue evidence="2">Muscle</tissue>
    </source>
</reference>
<gene>
    <name evidence="2" type="ORF">O3P69_016693</name>
</gene>
<dbReference type="InterPro" id="IPR011042">
    <property type="entry name" value="6-blade_b-propeller_TolB-like"/>
</dbReference>
<dbReference type="CDD" id="cd14951">
    <property type="entry name" value="NHL-2_like"/>
    <property type="match status" value="1"/>
</dbReference>
<dbReference type="InterPro" id="IPR045302">
    <property type="entry name" value="NHL2_NHL_rpt_dom"/>
</dbReference>
<protein>
    <recommendedName>
        <fullName evidence="1">Thioredoxin-like fold domain-containing protein</fullName>
    </recommendedName>
</protein>
<dbReference type="AlphaFoldDB" id="A0AAW0SYP3"/>
<dbReference type="Pfam" id="PF13905">
    <property type="entry name" value="Thioredoxin_8"/>
    <property type="match status" value="1"/>
</dbReference>
<dbReference type="PANTHER" id="PTHR46388:SF2">
    <property type="entry name" value="NHL REPEAT-CONTAINING PROTEIN 2"/>
    <property type="match status" value="1"/>
</dbReference>
<name>A0AAW0SYP3_SCYPA</name>
<dbReference type="EMBL" id="JARAKH010000042">
    <property type="protein sequence ID" value="KAK8380246.1"/>
    <property type="molecule type" value="Genomic_DNA"/>
</dbReference>
<sequence>MECPASNVSELTLVCIELAAKLEEIAATEEKETCIVEHIAQYSREKVHMVDFDSGLEWFNVTRPLTVGGDLHGRITVLDFFTYCCINCMHILPDLEALEALHPPSDGEVLVIGVHSAKFENERLSENILAAINRYGIHHPVVNDPQAKMWMGLGITCWPTLVILGPCGEPLFVLVGEGHRDRLQLYVNTAIKHFSGSGSLKRSPVPIVPSEHCQASNTVLRFPGKVAVHPRGVIVSDSGHHRLLLTDNQGNVMQIVGCGEAGHQDGHFSSARFTSPQGAVYQHPDTVYVADTGNHRIRKVDIANQTVSTIAGTGEKGTDHEGGNMGTTQAISSPWDVCLTRSLDRTPDETENLLLVAMAGTHQIWGVFLSEGKWHKGSSYGEGTVVRLAGSGAEENRNTSYPTRAGFAQPSGLACCCVVGKTELFIADSESSAIRKYDLKDGSVKAVVGGARDPLDLFAYGDVDGKGVEAKLQHPMGVTSIGEAIYVADSYNSKIKVIQPSGKTYTVSTISETDSAKLNEPGGVCAAPDGSSLYIADTNNHAIKILSLTDHSIREFPVLMVDEGDSSSQDLLNGNIETGVEMEEVVVSVPSEGAEEITLQIKLNLPEGVSLNEAAPNKWKVESHDPGLILPASQGNLKQGTELKVGLPAAGDTPSRDLIMSCTVFPCLASGVCVMATVARCAVRLTHTEGEVSTSKDVPINIRLKL</sequence>